<dbReference type="HOGENOM" id="CLU_1326775_0_0_1"/>
<evidence type="ECO:0000313" key="2">
    <source>
        <dbReference type="Proteomes" id="UP000000724"/>
    </source>
</evidence>
<gene>
    <name evidence="1" type="ORF">Pc12g06210</name>
    <name evidence="1" type="ORF">PCH_Pc12g06210</name>
</gene>
<dbReference type="Proteomes" id="UP000000724">
    <property type="component" value="Contig Pc00c12"/>
</dbReference>
<organism evidence="1 2">
    <name type="scientific">Penicillium rubens (strain ATCC 28089 / DSM 1075 / NRRL 1951 / Wisconsin 54-1255)</name>
    <name type="common">Penicillium chrysogenum</name>
    <dbReference type="NCBI Taxonomy" id="500485"/>
    <lineage>
        <taxon>Eukaryota</taxon>
        <taxon>Fungi</taxon>
        <taxon>Dikarya</taxon>
        <taxon>Ascomycota</taxon>
        <taxon>Pezizomycotina</taxon>
        <taxon>Eurotiomycetes</taxon>
        <taxon>Eurotiomycetidae</taxon>
        <taxon>Eurotiales</taxon>
        <taxon>Aspergillaceae</taxon>
        <taxon>Penicillium</taxon>
        <taxon>Penicillium chrysogenum species complex</taxon>
    </lineage>
</organism>
<sequence length="207" mass="23597">MYAVERNFLCKTRTGQLNGPPRISRGRCETDCLETFERRICEIWKTYTKIKRVDSDGEGKKGKSSAAWYREEPRKHILMRYNVACQDVGFDWLLDVKTKSCLDEMPTHLGRTSLPLIMEARASYDADKAVPSKQLEFESSQSRIRTGLGRDRALPPSGETLNPLLATHTALIRKCNINWIVNINDPGTEYPWIPSSIQTLVQGPLPR</sequence>
<dbReference type="OMA" id="PLIMEAR"/>
<evidence type="ECO:0000313" key="1">
    <source>
        <dbReference type="EMBL" id="CAP80248.1"/>
    </source>
</evidence>
<reference evidence="1 2" key="1">
    <citation type="journal article" date="2008" name="Nat. Biotechnol.">
        <title>Genome sequencing and analysis of the filamentous fungus Penicillium chrysogenum.</title>
        <authorList>
            <person name="van den Berg M.A."/>
            <person name="Albang R."/>
            <person name="Albermann K."/>
            <person name="Badger J.H."/>
            <person name="Daran J.-M."/>
            <person name="Driessen A.J.M."/>
            <person name="Garcia-Estrada C."/>
            <person name="Fedorova N.D."/>
            <person name="Harris D.M."/>
            <person name="Heijne W.H.M."/>
            <person name="Joardar V.S."/>
            <person name="Kiel J.A.K.W."/>
            <person name="Kovalchuk A."/>
            <person name="Martin J.F."/>
            <person name="Nierman W.C."/>
            <person name="Nijland J.G."/>
            <person name="Pronk J.T."/>
            <person name="Roubos J.A."/>
            <person name="van der Klei I.J."/>
            <person name="van Peij N.N.M.E."/>
            <person name="Veenhuis M."/>
            <person name="von Doehren H."/>
            <person name="Wagner C."/>
            <person name="Wortman J.R."/>
            <person name="Bovenberg R.A.L."/>
        </authorList>
    </citation>
    <scope>NUCLEOTIDE SEQUENCE [LARGE SCALE GENOMIC DNA]</scope>
    <source>
        <strain evidence="2">ATCC 28089 / DSM 1075 / NRRL 1951 / Wisconsin 54-1255</strain>
    </source>
</reference>
<dbReference type="EMBL" id="AM920427">
    <property type="protein sequence ID" value="CAP80248.1"/>
    <property type="molecule type" value="Genomic_DNA"/>
</dbReference>
<protein>
    <submittedName>
        <fullName evidence="1">Uncharacterized protein</fullName>
    </submittedName>
</protein>
<proteinExistence type="predicted"/>
<accession>B6H054</accession>
<dbReference type="VEuPathDB" id="FungiDB:PCH_Pc12g06210"/>
<keyword evidence="2" id="KW-1185">Reference proteome</keyword>
<dbReference type="AlphaFoldDB" id="B6H054"/>
<name>B6H054_PENRW</name>